<sequence>MDERDPVKNFLKKYRLWKKRYTIYIGLQKRYAETPGYMEVKNAGIRLYNEHALYAKHCP</sequence>
<reference evidence="1 2" key="1">
    <citation type="submission" date="2018-08" db="EMBL/GenBank/DDBJ databases">
        <title>A genome reference for cultivated species of the human gut microbiota.</title>
        <authorList>
            <person name="Zou Y."/>
            <person name="Xue W."/>
            <person name="Luo G."/>
        </authorList>
    </citation>
    <scope>NUCLEOTIDE SEQUENCE [LARGE SCALE GENOMIC DNA]</scope>
    <source>
        <strain evidence="1 2">OF01-2LB</strain>
    </source>
</reference>
<evidence type="ECO:0000313" key="2">
    <source>
        <dbReference type="Proteomes" id="UP000260025"/>
    </source>
</evidence>
<dbReference type="Proteomes" id="UP000260025">
    <property type="component" value="Unassembled WGS sequence"/>
</dbReference>
<dbReference type="AlphaFoldDB" id="A0A3E2VWR2"/>
<organism evidence="1 2">
    <name type="scientific">Clostridium innocuum</name>
    <dbReference type="NCBI Taxonomy" id="1522"/>
    <lineage>
        <taxon>Bacteria</taxon>
        <taxon>Bacillati</taxon>
        <taxon>Bacillota</taxon>
        <taxon>Clostridia</taxon>
        <taxon>Eubacteriales</taxon>
        <taxon>Clostridiaceae</taxon>
        <taxon>Clostridium</taxon>
    </lineage>
</organism>
<comment type="caution">
    <text evidence="1">The sequence shown here is derived from an EMBL/GenBank/DDBJ whole genome shotgun (WGS) entry which is preliminary data.</text>
</comment>
<protein>
    <submittedName>
        <fullName evidence="1">Uncharacterized protein</fullName>
    </submittedName>
</protein>
<gene>
    <name evidence="1" type="ORF">DXA38_10680</name>
</gene>
<accession>A0A3E2VWR2</accession>
<name>A0A3E2VWR2_CLOIN</name>
<proteinExistence type="predicted"/>
<evidence type="ECO:0000313" key="1">
    <source>
        <dbReference type="EMBL" id="RGC15320.1"/>
    </source>
</evidence>
<dbReference type="EMBL" id="QVEV01000014">
    <property type="protein sequence ID" value="RGC15320.1"/>
    <property type="molecule type" value="Genomic_DNA"/>
</dbReference>